<dbReference type="Gene3D" id="2.60.120.200">
    <property type="match status" value="1"/>
</dbReference>
<dbReference type="Pfam" id="PF17210">
    <property type="entry name" value="SdrD_B"/>
    <property type="match status" value="1"/>
</dbReference>
<evidence type="ECO:0000259" key="6">
    <source>
        <dbReference type="Pfam" id="PF10102"/>
    </source>
</evidence>
<evidence type="ECO:0000259" key="5">
    <source>
        <dbReference type="Pfam" id="PF01345"/>
    </source>
</evidence>
<dbReference type="InterPro" id="IPR051172">
    <property type="entry name" value="Chlamydia_OmcB"/>
</dbReference>
<feature type="chain" id="PRO_5022673317" evidence="4">
    <location>
        <begin position="29"/>
        <end position="1286"/>
    </location>
</feature>
<accession>A0A5D3YJZ3</accession>
<dbReference type="Gene3D" id="2.60.40.740">
    <property type="match status" value="1"/>
</dbReference>
<keyword evidence="3 4" id="KW-0732">Signal</keyword>
<feature type="domain" description="DUF11" evidence="5">
    <location>
        <begin position="350"/>
        <end position="464"/>
    </location>
</feature>
<organism evidence="8 9">
    <name type="scientific">Fodinibius salinus</name>
    <dbReference type="NCBI Taxonomy" id="860790"/>
    <lineage>
        <taxon>Bacteria</taxon>
        <taxon>Pseudomonadati</taxon>
        <taxon>Balneolota</taxon>
        <taxon>Balneolia</taxon>
        <taxon>Balneolales</taxon>
        <taxon>Balneolaceae</taxon>
        <taxon>Fodinibius</taxon>
    </lineage>
</organism>
<evidence type="ECO:0000256" key="3">
    <source>
        <dbReference type="ARBA" id="ARBA00022729"/>
    </source>
</evidence>
<evidence type="ECO:0000256" key="4">
    <source>
        <dbReference type="SAM" id="SignalP"/>
    </source>
</evidence>
<dbReference type="Pfam" id="PF10102">
    <property type="entry name" value="DUF2341"/>
    <property type="match status" value="1"/>
</dbReference>
<reference evidence="8 9" key="1">
    <citation type="submission" date="2019-07" db="EMBL/GenBank/DDBJ databases">
        <title>Genomic Encyclopedia of Archaeal and Bacterial Type Strains, Phase II (KMG-II): from individual species to whole genera.</title>
        <authorList>
            <person name="Goeker M."/>
        </authorList>
    </citation>
    <scope>NUCLEOTIDE SEQUENCE [LARGE SCALE GENOMIC DNA]</scope>
    <source>
        <strain evidence="8 9">DSM 21935</strain>
    </source>
</reference>
<dbReference type="PROSITE" id="PS51257">
    <property type="entry name" value="PROKAR_LIPOPROTEIN"/>
    <property type="match status" value="1"/>
</dbReference>
<feature type="domain" description="SD-repeat containing protein B" evidence="7">
    <location>
        <begin position="822"/>
        <end position="890"/>
    </location>
</feature>
<dbReference type="RefSeq" id="WP_148898879.1">
    <property type="nucleotide sequence ID" value="NZ_VNHY01000002.1"/>
</dbReference>
<feature type="signal peptide" evidence="4">
    <location>
        <begin position="1"/>
        <end position="28"/>
    </location>
</feature>
<evidence type="ECO:0000313" key="9">
    <source>
        <dbReference type="Proteomes" id="UP000324595"/>
    </source>
</evidence>
<dbReference type="EMBL" id="VNHY01000002">
    <property type="protein sequence ID" value="TYP93828.1"/>
    <property type="molecule type" value="Genomic_DNA"/>
</dbReference>
<dbReference type="InterPro" id="IPR013320">
    <property type="entry name" value="ConA-like_dom_sf"/>
</dbReference>
<dbReference type="Pfam" id="PF13385">
    <property type="entry name" value="Laminin_G_3"/>
    <property type="match status" value="1"/>
</dbReference>
<dbReference type="OrthoDB" id="101122at2"/>
<keyword evidence="9" id="KW-1185">Reference proteome</keyword>
<keyword evidence="2" id="KW-0964">Secreted</keyword>
<dbReference type="SUPFAM" id="SSF49899">
    <property type="entry name" value="Concanavalin A-like lectins/glucanases"/>
    <property type="match status" value="1"/>
</dbReference>
<dbReference type="InterPro" id="IPR001434">
    <property type="entry name" value="OmcB-like_DUF11"/>
</dbReference>
<comment type="subcellular location">
    <subcellularLocation>
        <location evidence="1">Secreted</location>
    </subcellularLocation>
</comment>
<dbReference type="Gene3D" id="2.60.40.1170">
    <property type="entry name" value="Mu homology domain, subdomain B"/>
    <property type="match status" value="2"/>
</dbReference>
<proteinExistence type="predicted"/>
<dbReference type="PANTHER" id="PTHR34819">
    <property type="entry name" value="LARGE CYSTEINE-RICH PERIPLASMIC PROTEIN OMCB"/>
    <property type="match status" value="1"/>
</dbReference>
<sequence length="1286" mass="135930">MNVLKKTYQIFGILLVACTLGATLQGRAQGNYQYVKEITINGSQVQGSHTNFPLLIDITDANLQANVQNSNGYDIIFATDPDGNNVLDHQIESYNASNGNLVSWVRIPNLSSSTTIYMLYGNASVTSDPSTSNTWDNNFKVVQHFNANNLADATNNANNGLNNGTTSILGKLGTARDFDGNSNIEIPNSPTLNISGPITISMWVYNEDTNGGWFPLLLSKGAYNESYSVADYYGNNYSFILNGSYFQSNTSSSTGSWQYLTFIKDNNGRNIYINSSLDATDGNSPPIQSNNSVLKLSGTGALAFDGRLDEVRISNTARSADWIATQYNNQNNPENFYTLGSQQQVQNNGVAVTKTVNNGNPEEQETITYTITAANDGEIPVSGVEIEDNLPQGLTFVSATASQGTYNNTSGNWDIGSLPTSTSATLTIQAEVQFGQEGNTITNTASLSAIDQTDENAANNSDDAPISVQFSGSGPPPSSCDGLPTLTFQNGSLISGSSGQVGAVYRYDNVLTGTYATITITDVNNATLENPDQFTGNNEAAFKPIISNNYGQGHIDFEIKFFDAGTGTPKTIDRFRVSATDVDGDGGNRHELVGFASSASYTLGTTTLLNTGFDAPFDIFEPQNNDNFSGSDPLDYPEGMVSLEYKNVTSFQLRGGVVNYTGSGPAAERQFTVDFNPCVPESFPNNPQPVPNNADVGVSKTVDKSNPDENETISYTIDVQNYGPEKATSVLVKDPLPNGITYSSASATKGTYNPTSGEWDIGDIPNGNSETLTITATVNQGTAGNTINNIARIDGLNQTDPNTGNQQSNVEINVTSGVKVSGTVFSDNNHNGTNESSESGISGVTIVLLNTNNTTCQSVQTDGNGNYEFSNIPTGNYKVVEAANESTPAPGSCPPTATDPSGYVSTTANTKPITVNNNPIIQQFGDFEGSKVQGIVFNDNGTGGGTANDGLQNGGETGIDGVTVEATDNSGTVLKQTTTAGDGSYTMFLPASTAPDGSTIKIKETNKAGFLSVAGNAGTTGGNYDRPNDEISFTNNTGTIYTGLLFSDVNKSLLYTDGQKNLSTGSSGTFPHKFTAKTDGDVTFSIQSTNNPSSNDFSPILYQDNDCNQTIDNGEPILTNSDILSVTKGQTECLLLKVVVPQNASNGDTGTLTLNASFTLANTSPVVQQTASRNDVINVTESNSGLSLSKSVDKSQALPGELITYTITYSNNGTQPINSLEVTDNVPAYTTYSSSNCNPGSLPNNLTGCNTTSPGVGNTGTITWTFSGSLQPGESGTIIYKVQIQN</sequence>
<dbReference type="InterPro" id="IPR033764">
    <property type="entry name" value="Sdr_B"/>
</dbReference>
<evidence type="ECO:0000259" key="7">
    <source>
        <dbReference type="Pfam" id="PF17210"/>
    </source>
</evidence>
<feature type="domain" description="DUF11" evidence="5">
    <location>
        <begin position="695"/>
        <end position="811"/>
    </location>
</feature>
<dbReference type="NCBIfam" id="TIGR01451">
    <property type="entry name" value="B_ant_repeat"/>
    <property type="match status" value="3"/>
</dbReference>
<dbReference type="PANTHER" id="PTHR34819:SF3">
    <property type="entry name" value="CELL SURFACE PROTEIN"/>
    <property type="match status" value="1"/>
</dbReference>
<evidence type="ECO:0000256" key="2">
    <source>
        <dbReference type="ARBA" id="ARBA00022525"/>
    </source>
</evidence>
<dbReference type="Gene3D" id="2.60.40.10">
    <property type="entry name" value="Immunoglobulins"/>
    <property type="match status" value="2"/>
</dbReference>
<dbReference type="Pfam" id="PF01345">
    <property type="entry name" value="DUF11"/>
    <property type="match status" value="3"/>
</dbReference>
<dbReference type="Proteomes" id="UP000324595">
    <property type="component" value="Unassembled WGS sequence"/>
</dbReference>
<evidence type="ECO:0000256" key="1">
    <source>
        <dbReference type="ARBA" id="ARBA00004613"/>
    </source>
</evidence>
<dbReference type="InterPro" id="IPR047589">
    <property type="entry name" value="DUF11_rpt"/>
</dbReference>
<dbReference type="InterPro" id="IPR018765">
    <property type="entry name" value="DUF2341"/>
</dbReference>
<evidence type="ECO:0000313" key="8">
    <source>
        <dbReference type="EMBL" id="TYP93828.1"/>
    </source>
</evidence>
<feature type="domain" description="DUF2341" evidence="6">
    <location>
        <begin position="72"/>
        <end position="147"/>
    </location>
</feature>
<gene>
    <name evidence="8" type="ORF">LX73_1541</name>
</gene>
<feature type="domain" description="DUF11" evidence="5">
    <location>
        <begin position="1186"/>
        <end position="1273"/>
    </location>
</feature>
<protein>
    <submittedName>
        <fullName evidence="8">Conserved repeat domain-containing protein</fullName>
    </submittedName>
</protein>
<dbReference type="InterPro" id="IPR013783">
    <property type="entry name" value="Ig-like_fold"/>
</dbReference>
<dbReference type="SUPFAM" id="SSF117074">
    <property type="entry name" value="Hypothetical protein PA1324"/>
    <property type="match status" value="1"/>
</dbReference>
<name>A0A5D3YJZ3_9BACT</name>
<comment type="caution">
    <text evidence="8">The sequence shown here is derived from an EMBL/GenBank/DDBJ whole genome shotgun (WGS) entry which is preliminary data.</text>
</comment>
<dbReference type="GO" id="GO:0005576">
    <property type="term" value="C:extracellular region"/>
    <property type="evidence" value="ECO:0007669"/>
    <property type="project" value="UniProtKB-SubCell"/>
</dbReference>